<dbReference type="GO" id="GO:0008285">
    <property type="term" value="P:negative regulation of cell population proliferation"/>
    <property type="evidence" value="ECO:0007669"/>
    <property type="project" value="TreeGrafter"/>
</dbReference>
<evidence type="ECO:0000256" key="1">
    <source>
        <dbReference type="ARBA" id="ARBA00009380"/>
    </source>
</evidence>
<dbReference type="PANTHER" id="PTHR17149">
    <property type="entry name" value="NUCLEAR PROTEIN 1 AND 2"/>
    <property type="match status" value="1"/>
</dbReference>
<evidence type="ECO:0000313" key="4">
    <source>
        <dbReference type="Proteomes" id="UP000694700"/>
    </source>
</evidence>
<dbReference type="GO" id="GO:0045786">
    <property type="term" value="P:negative regulation of cell cycle"/>
    <property type="evidence" value="ECO:0007669"/>
    <property type="project" value="TreeGrafter"/>
</dbReference>
<accession>A0A8C2GJT0</accession>
<evidence type="ECO:0000313" key="3">
    <source>
        <dbReference type="Ensembl" id="ENSCCRP00015099239.1"/>
    </source>
</evidence>
<protein>
    <recommendedName>
        <fullName evidence="5">Nuclear protein 1</fullName>
    </recommendedName>
</protein>
<dbReference type="InterPro" id="IPR018792">
    <property type="entry name" value="NUPR1-like"/>
</dbReference>
<proteinExistence type="inferred from homology"/>
<dbReference type="Ensembl" id="ENSCCRT00015102458.1">
    <property type="protein sequence ID" value="ENSCCRP00015099239.1"/>
    <property type="gene ID" value="ENSCCRG00015039901.1"/>
</dbReference>
<dbReference type="GO" id="GO:0005634">
    <property type="term" value="C:nucleus"/>
    <property type="evidence" value="ECO:0007669"/>
    <property type="project" value="TreeGrafter"/>
</dbReference>
<sequence>MATDFDRLVSSEEANYDEYDYYNLEEYPSHAGGKGRSKKEIGMNTNRHCPAGHERKIAGKLQNSEIKRKYLEVRIMSIRRFIPHWQMFVLV</sequence>
<name>A0A8C2GJT0_CYPCA</name>
<evidence type="ECO:0000256" key="2">
    <source>
        <dbReference type="SAM" id="MobiDB-lite"/>
    </source>
</evidence>
<dbReference type="Proteomes" id="UP000694700">
    <property type="component" value="Unplaced"/>
</dbReference>
<reference evidence="3" key="1">
    <citation type="submission" date="2025-08" db="UniProtKB">
        <authorList>
            <consortium name="Ensembl"/>
        </authorList>
    </citation>
    <scope>IDENTIFICATION</scope>
</reference>
<feature type="region of interest" description="Disordered" evidence="2">
    <location>
        <begin position="28"/>
        <end position="53"/>
    </location>
</feature>
<organism evidence="3 4">
    <name type="scientific">Cyprinus carpio</name>
    <name type="common">Common carp</name>
    <dbReference type="NCBI Taxonomy" id="7962"/>
    <lineage>
        <taxon>Eukaryota</taxon>
        <taxon>Metazoa</taxon>
        <taxon>Chordata</taxon>
        <taxon>Craniata</taxon>
        <taxon>Vertebrata</taxon>
        <taxon>Euteleostomi</taxon>
        <taxon>Actinopterygii</taxon>
        <taxon>Neopterygii</taxon>
        <taxon>Teleostei</taxon>
        <taxon>Ostariophysi</taxon>
        <taxon>Cypriniformes</taxon>
        <taxon>Cyprinidae</taxon>
        <taxon>Cyprininae</taxon>
        <taxon>Cyprinus</taxon>
    </lineage>
</organism>
<dbReference type="AlphaFoldDB" id="A0A8C2GJT0"/>
<evidence type="ECO:0008006" key="5">
    <source>
        <dbReference type="Google" id="ProtNLM"/>
    </source>
</evidence>
<dbReference type="GO" id="GO:0006357">
    <property type="term" value="P:regulation of transcription by RNA polymerase II"/>
    <property type="evidence" value="ECO:0007669"/>
    <property type="project" value="TreeGrafter"/>
</dbReference>
<dbReference type="PANTHER" id="PTHR17149:SF3">
    <property type="entry name" value="NUCLEAR PROTEIN 2"/>
    <property type="match status" value="1"/>
</dbReference>
<comment type="similarity">
    <text evidence="1">Belongs to the NUPR family.</text>
</comment>
<dbReference type="Pfam" id="PF10195">
    <property type="entry name" value="Phospho_p8"/>
    <property type="match status" value="1"/>
</dbReference>